<dbReference type="PATRIC" id="fig|1069640.6.peg.674"/>
<dbReference type="HOGENOM" id="CLU_1833888_0_0_0"/>
<dbReference type="AlphaFoldDB" id="A0A0E3ZCD1"/>
<evidence type="ECO:0000313" key="2">
    <source>
        <dbReference type="Proteomes" id="UP000033103"/>
    </source>
</evidence>
<dbReference type="RefSeq" id="WP_046328677.1">
    <property type="nucleotide sequence ID" value="NZ_CP011280.1"/>
</dbReference>
<organism evidence="1 2">
    <name type="scientific">Sneathia vaginalis</name>
    <dbReference type="NCBI Taxonomy" id="187101"/>
    <lineage>
        <taxon>Bacteria</taxon>
        <taxon>Fusobacteriati</taxon>
        <taxon>Fusobacteriota</taxon>
        <taxon>Fusobacteriia</taxon>
        <taxon>Fusobacteriales</taxon>
        <taxon>Leptotrichiaceae</taxon>
        <taxon>Sneathia</taxon>
    </lineage>
</organism>
<evidence type="ECO:0000313" key="1">
    <source>
        <dbReference type="EMBL" id="AKC95571.1"/>
    </source>
</evidence>
<name>A0A0E3ZCD1_9FUSO</name>
<proteinExistence type="predicted"/>
<reference evidence="1 2" key="1">
    <citation type="journal article" date="2012" name="BMC Genomics">
        <title>Genomic sequence analysis and characterization of Sneathia amnii sp. nov.</title>
        <authorList>
            <consortium name="Vaginal Microbiome Consortium (additional members)"/>
            <person name="Harwich M.D.Jr."/>
            <person name="Serrano M.G."/>
            <person name="Fettweis J.M."/>
            <person name="Alves J.M."/>
            <person name="Reimers M.A."/>
            <person name="Buck G.A."/>
            <person name="Jefferson K.K."/>
        </authorList>
    </citation>
    <scope>NUCLEOTIDE SEQUENCE [LARGE SCALE GENOMIC DNA]</scope>
    <source>
        <strain evidence="1 2">SN35</strain>
    </source>
</reference>
<dbReference type="EMBL" id="CP011280">
    <property type="protein sequence ID" value="AKC95571.1"/>
    <property type="molecule type" value="Genomic_DNA"/>
</dbReference>
<dbReference type="OrthoDB" id="9861899at2"/>
<dbReference type="KEGG" id="sns:VC03_03420"/>
<dbReference type="Proteomes" id="UP000033103">
    <property type="component" value="Chromosome"/>
</dbReference>
<gene>
    <name evidence="1" type="ORF">VC03_03420</name>
</gene>
<dbReference type="STRING" id="187101.VC03_03420"/>
<protein>
    <submittedName>
        <fullName evidence="1">Uncharacterized protein</fullName>
    </submittedName>
</protein>
<sequence>MKLIELSLAAFLFVATSYLIVSNYTYNINRARSHNVKTKIINAVNYTQKKSLVDDKEYNIRFNLDNSQIDYINNTLKLDDVFLYECKNSSNNFTRTMTKKNNLDKGFTIIIKDKKSKKIYDTITYNTTNGLNLAVLNHEG</sequence>
<accession>A0A0E3ZCD1</accession>
<keyword evidence="2" id="KW-1185">Reference proteome</keyword>